<feature type="coiled-coil region" evidence="1">
    <location>
        <begin position="84"/>
        <end position="111"/>
    </location>
</feature>
<dbReference type="InterPro" id="IPR025475">
    <property type="entry name" value="DUF4326"/>
</dbReference>
<keyword evidence="1" id="KW-0175">Coiled coil</keyword>
<accession>A0A481ZG79</accession>
<reference evidence="3" key="1">
    <citation type="journal article" date="2019" name="MBio">
        <title>Virus Genomes from Deep Sea Sediments Expand the Ocean Megavirome and Support Independent Origins of Viral Gigantism.</title>
        <authorList>
            <person name="Backstrom D."/>
            <person name="Yutin N."/>
            <person name="Jorgensen S.L."/>
            <person name="Dharamshi J."/>
            <person name="Homa F."/>
            <person name="Zaremba-Niedwiedzka K."/>
            <person name="Spang A."/>
            <person name="Wolf Y.I."/>
            <person name="Koonin E.V."/>
            <person name="Ettema T.J."/>
        </authorList>
    </citation>
    <scope>NUCLEOTIDE SEQUENCE</scope>
</reference>
<name>A0A481ZG79_9VIRU</name>
<organism evidence="3">
    <name type="scientific">Pithovirus LCPAC406</name>
    <dbReference type="NCBI Taxonomy" id="2506599"/>
    <lineage>
        <taxon>Viruses</taxon>
        <taxon>Pithoviruses</taxon>
    </lineage>
</organism>
<gene>
    <name evidence="3" type="ORF">LCPAC406_01840</name>
</gene>
<evidence type="ECO:0000259" key="2">
    <source>
        <dbReference type="Pfam" id="PF14216"/>
    </source>
</evidence>
<dbReference type="EMBL" id="MK500606">
    <property type="protein sequence ID" value="QBK93870.1"/>
    <property type="molecule type" value="Genomic_DNA"/>
</dbReference>
<proteinExistence type="predicted"/>
<evidence type="ECO:0000256" key="1">
    <source>
        <dbReference type="SAM" id="Coils"/>
    </source>
</evidence>
<dbReference type="Pfam" id="PF14216">
    <property type="entry name" value="DUF4326"/>
    <property type="match status" value="1"/>
</dbReference>
<sequence>MKSESMTDLSKEFKDKLSLLSDDIPKPVRIRIKKGCVIQDCDVYVGRSCTMGGWNKVEQVKKGNIKWKNPFMTKQKKYSHLGKEEKLQTVLKDYENHIREKMNKNLNMIEELRSFGGKTLGCFCNVQGTPENPKCHATIIVKLFIELMETGTIES</sequence>
<feature type="domain" description="DUF4326" evidence="2">
    <location>
        <begin position="33"/>
        <end position="141"/>
    </location>
</feature>
<evidence type="ECO:0000313" key="3">
    <source>
        <dbReference type="EMBL" id="QBK93870.1"/>
    </source>
</evidence>
<protein>
    <recommendedName>
        <fullName evidence="2">DUF4326 domain-containing protein</fullName>
    </recommendedName>
</protein>